<name>A0A7X9X3E5_9BURK</name>
<keyword evidence="3 6" id="KW-0812">Transmembrane</keyword>
<dbReference type="InterPro" id="IPR020846">
    <property type="entry name" value="MFS_dom"/>
</dbReference>
<feature type="transmembrane region" description="Helical" evidence="6">
    <location>
        <begin position="288"/>
        <end position="311"/>
    </location>
</feature>
<gene>
    <name evidence="8" type="ORF">HHL14_06680</name>
</gene>
<dbReference type="RefSeq" id="WP_169496768.1">
    <property type="nucleotide sequence ID" value="NZ_JABBFZ010000002.1"/>
</dbReference>
<dbReference type="Gene3D" id="1.20.1250.20">
    <property type="entry name" value="MFS general substrate transporter like domains"/>
    <property type="match status" value="2"/>
</dbReference>
<feature type="transmembrane region" description="Helical" evidence="6">
    <location>
        <begin position="122"/>
        <end position="144"/>
    </location>
</feature>
<evidence type="ECO:0000259" key="7">
    <source>
        <dbReference type="PROSITE" id="PS50850"/>
    </source>
</evidence>
<evidence type="ECO:0000313" key="9">
    <source>
        <dbReference type="Proteomes" id="UP000583127"/>
    </source>
</evidence>
<comment type="subcellular location">
    <subcellularLocation>
        <location evidence="1">Membrane</location>
        <topology evidence="1">Multi-pass membrane protein</topology>
    </subcellularLocation>
</comment>
<evidence type="ECO:0000256" key="6">
    <source>
        <dbReference type="SAM" id="Phobius"/>
    </source>
</evidence>
<dbReference type="CDD" id="cd17319">
    <property type="entry name" value="MFS_ExuT_GudP_like"/>
    <property type="match status" value="1"/>
</dbReference>
<dbReference type="GO" id="GO:0022857">
    <property type="term" value="F:transmembrane transporter activity"/>
    <property type="evidence" value="ECO:0007669"/>
    <property type="project" value="InterPro"/>
</dbReference>
<feature type="transmembrane region" description="Helical" evidence="6">
    <location>
        <begin position="347"/>
        <end position="368"/>
    </location>
</feature>
<dbReference type="InterPro" id="IPR011701">
    <property type="entry name" value="MFS"/>
</dbReference>
<keyword evidence="4 6" id="KW-1133">Transmembrane helix</keyword>
<feature type="transmembrane region" description="Helical" evidence="6">
    <location>
        <begin position="191"/>
        <end position="213"/>
    </location>
</feature>
<dbReference type="AlphaFoldDB" id="A0A7X9X3E5"/>
<protein>
    <submittedName>
        <fullName evidence="8">MFS transporter</fullName>
    </submittedName>
</protein>
<keyword evidence="2" id="KW-0813">Transport</keyword>
<dbReference type="FunFam" id="1.20.1250.20:FF:000018">
    <property type="entry name" value="MFS transporter permease"/>
    <property type="match status" value="1"/>
</dbReference>
<keyword evidence="5 6" id="KW-0472">Membrane</keyword>
<feature type="transmembrane region" description="Helical" evidence="6">
    <location>
        <begin position="255"/>
        <end position="276"/>
    </location>
</feature>
<sequence length="437" mass="46810">MQPVSYAAAAEPSPDLTQRTVDTLYRRIGLRLLPLLALSYMLAYMDRVNISFAKAQMQTQLGLSESVYGFAAGVFFIGYVIFEVPSNLLLAKIGARRTLSRIMVLWGIASASMLFVREAHTFYVLRFLLGAFEAGFGPGLLFYLTLWYGPERRARVMAYLLLASPVAGIIGGPLSTLIMSSLDSAAGLAGWQWLFLVEGVPCVLIGVLLFFVLDDSPQQARWLTAADKELIAQQVSAGGPARHAGLAGVVRDWRVYALSFSYFCMISGLYAISFWLPTLLRAVGVTRPMAVGLLAALPYIAAVVTMVLVAIHSDRRREQRWHSSISCLIAAVLLFVTASNLHNVAFALPALIAATGAIYAGYTVFWAIPANYLKGAAAAGGMAFINSVGLTGGFVSPLIIGGIKDMTGSLQLGLSVIAVLLAVGAIALACNRVDSGR</sequence>
<dbReference type="Pfam" id="PF07690">
    <property type="entry name" value="MFS_1"/>
    <property type="match status" value="1"/>
</dbReference>
<evidence type="ECO:0000256" key="1">
    <source>
        <dbReference type="ARBA" id="ARBA00004141"/>
    </source>
</evidence>
<feature type="transmembrane region" description="Helical" evidence="6">
    <location>
        <begin position="98"/>
        <end position="116"/>
    </location>
</feature>
<organism evidence="8 9">
    <name type="scientific">Paraburkholderia antibiotica</name>
    <dbReference type="NCBI Taxonomy" id="2728839"/>
    <lineage>
        <taxon>Bacteria</taxon>
        <taxon>Pseudomonadati</taxon>
        <taxon>Pseudomonadota</taxon>
        <taxon>Betaproteobacteria</taxon>
        <taxon>Burkholderiales</taxon>
        <taxon>Burkholderiaceae</taxon>
        <taxon>Paraburkholderia</taxon>
    </lineage>
</organism>
<feature type="transmembrane region" description="Helical" evidence="6">
    <location>
        <begin position="66"/>
        <end position="86"/>
    </location>
</feature>
<dbReference type="SUPFAM" id="SSF103473">
    <property type="entry name" value="MFS general substrate transporter"/>
    <property type="match status" value="1"/>
</dbReference>
<feature type="transmembrane region" description="Helical" evidence="6">
    <location>
        <begin position="375"/>
        <end position="400"/>
    </location>
</feature>
<dbReference type="EMBL" id="JABBFZ010000002">
    <property type="protein sequence ID" value="NML30514.1"/>
    <property type="molecule type" value="Genomic_DNA"/>
</dbReference>
<dbReference type="InterPro" id="IPR036259">
    <property type="entry name" value="MFS_trans_sf"/>
</dbReference>
<evidence type="ECO:0000256" key="3">
    <source>
        <dbReference type="ARBA" id="ARBA00022692"/>
    </source>
</evidence>
<feature type="transmembrane region" description="Helical" evidence="6">
    <location>
        <begin position="412"/>
        <end position="430"/>
    </location>
</feature>
<feature type="domain" description="Major facilitator superfamily (MFS) profile" evidence="7">
    <location>
        <begin position="32"/>
        <end position="436"/>
    </location>
</feature>
<feature type="transmembrane region" description="Helical" evidence="6">
    <location>
        <begin position="156"/>
        <end position="179"/>
    </location>
</feature>
<evidence type="ECO:0000256" key="5">
    <source>
        <dbReference type="ARBA" id="ARBA00023136"/>
    </source>
</evidence>
<keyword evidence="9" id="KW-1185">Reference proteome</keyword>
<feature type="transmembrane region" description="Helical" evidence="6">
    <location>
        <begin position="28"/>
        <end position="46"/>
    </location>
</feature>
<feature type="transmembrane region" description="Helical" evidence="6">
    <location>
        <begin position="323"/>
        <end position="341"/>
    </location>
</feature>
<accession>A0A7X9X3E5</accession>
<evidence type="ECO:0000313" key="8">
    <source>
        <dbReference type="EMBL" id="NML30514.1"/>
    </source>
</evidence>
<dbReference type="Proteomes" id="UP000583127">
    <property type="component" value="Unassembled WGS sequence"/>
</dbReference>
<dbReference type="GO" id="GO:0016020">
    <property type="term" value="C:membrane"/>
    <property type="evidence" value="ECO:0007669"/>
    <property type="project" value="UniProtKB-SubCell"/>
</dbReference>
<evidence type="ECO:0000256" key="4">
    <source>
        <dbReference type="ARBA" id="ARBA00022989"/>
    </source>
</evidence>
<comment type="caution">
    <text evidence="8">The sequence shown here is derived from an EMBL/GenBank/DDBJ whole genome shotgun (WGS) entry which is preliminary data.</text>
</comment>
<evidence type="ECO:0000256" key="2">
    <source>
        <dbReference type="ARBA" id="ARBA00022448"/>
    </source>
</evidence>
<dbReference type="PANTHER" id="PTHR43791:SF36">
    <property type="entry name" value="TRANSPORTER, PUTATIVE (AFU_ORTHOLOGUE AFUA_6G08340)-RELATED"/>
    <property type="match status" value="1"/>
</dbReference>
<proteinExistence type="predicted"/>
<dbReference type="PROSITE" id="PS50850">
    <property type="entry name" value="MFS"/>
    <property type="match status" value="1"/>
</dbReference>
<dbReference type="PANTHER" id="PTHR43791">
    <property type="entry name" value="PERMEASE-RELATED"/>
    <property type="match status" value="1"/>
</dbReference>
<reference evidence="8 9" key="1">
    <citation type="submission" date="2020-04" db="EMBL/GenBank/DDBJ databases">
        <title>Paraburkholderia sp. G-4-1-8 isolated from soil.</title>
        <authorList>
            <person name="Dahal R.H."/>
        </authorList>
    </citation>
    <scope>NUCLEOTIDE SEQUENCE [LARGE SCALE GENOMIC DNA]</scope>
    <source>
        <strain evidence="8 9">G-4-1-8</strain>
    </source>
</reference>